<organism evidence="1 2">
    <name type="scientific">Campylobacter hominis (strain ATCC BAA-381 / DSM 21671 / CCUG 45161 / LMG 19568 / NCTC 13146 / CH001A)</name>
    <dbReference type="NCBI Taxonomy" id="360107"/>
    <lineage>
        <taxon>Bacteria</taxon>
        <taxon>Pseudomonadati</taxon>
        <taxon>Campylobacterota</taxon>
        <taxon>Epsilonproteobacteria</taxon>
        <taxon>Campylobacterales</taxon>
        <taxon>Campylobacteraceae</taxon>
        <taxon>Campylobacter</taxon>
    </lineage>
</organism>
<dbReference type="HOGENOM" id="CLU_3325868_0_0_7"/>
<keyword evidence="2" id="KW-1185">Reference proteome</keyword>
<accession>A7I3A3</accession>
<proteinExistence type="predicted"/>
<name>A7I3A3_CAMHC</name>
<dbReference type="KEGG" id="cha:CHAB381_1457"/>
<evidence type="ECO:0000313" key="1">
    <source>
        <dbReference type="EMBL" id="ABS51715.1"/>
    </source>
</evidence>
<sequence length="38" mass="4402">MQTCKKNTSIKSSVEITVRNFLIINLKNLLNKRLKAKI</sequence>
<evidence type="ECO:0000313" key="2">
    <source>
        <dbReference type="Proteomes" id="UP000002407"/>
    </source>
</evidence>
<dbReference type="Proteomes" id="UP000002407">
    <property type="component" value="Chromosome"/>
</dbReference>
<protein>
    <submittedName>
        <fullName evidence="1">Uncharacterized protein</fullName>
    </submittedName>
</protein>
<dbReference type="EMBL" id="CP000776">
    <property type="protein sequence ID" value="ABS51715.1"/>
    <property type="molecule type" value="Genomic_DNA"/>
</dbReference>
<reference evidence="2" key="1">
    <citation type="submission" date="2007-07" db="EMBL/GenBank/DDBJ databases">
        <title>Complete genome sequence of Campylobacter hominis ATCC BAA-381, a commensal isolated from the human gastrointestinal tract.</title>
        <authorList>
            <person name="Fouts D.E."/>
            <person name="Mongodin E.F."/>
            <person name="Puiu D."/>
            <person name="Sebastian Y."/>
            <person name="Miller W.G."/>
            <person name="Mandrell R.E."/>
            <person name="Nelson K.E."/>
        </authorList>
    </citation>
    <scope>NUCLEOTIDE SEQUENCE [LARGE SCALE GENOMIC DNA]</scope>
    <source>
        <strain evidence="2">ATCC BAA-381 / DSM 21671 / CCUG 45161 / LMG 19568 / NCTC 13146 / CH001A</strain>
    </source>
</reference>
<gene>
    <name evidence="1" type="ordered locus">CHAB381_1457</name>
</gene>
<dbReference type="AlphaFoldDB" id="A7I3A3"/>